<dbReference type="AlphaFoldDB" id="A0A1H9L1Z7"/>
<proteinExistence type="inferred from homology"/>
<sequence length="677" mass="77383">MLEKSIQDVKGIGPKMYEKLAEMGITTLEDLLYYFPNRYDHYEQKPLHDLIHEEKVTIAGQVIQEPVVQYYNRKRSRLTVSIRVDGAVVKGVLFNRAYAKNHFTPGEVVTVSGKWDQHRLQVTIDQYQKGTVENNSPITPIYPLKGDIKNNQVIKIISQTIDETLNTVEEFLPEQFIENYRLPTRRDAIKQIHFPDNFTSLKHAKRRFVYEELLIFQLKMQLFRKKTKEATTGNAQKYDKEKVNHLIKQLPFTLTNAQIKSLKEILRDLESPHRMNRLLQGDVGSGKTAVAIVSLFASVTAGKQAAFMVPTEILAEQHEHSLQSILPANIRIARLTGSVKGKKRKEIIQKLADGEIDVIIGTHALIQDDVYFANLGYVIIDEQHRFGVNQRNTLKEKGILADILFMTATPIPRTLSITAFGDMDVSKIDEMPKGRKTVETYWVKHNMLNRILSFIYKELKNGSQAYVVCPLIEESDKLDIQNAIDLFMQLQEALRGKVRVGLMHGRLSNEEKEQVMADFTSNQIQLLVSTTVVEVGVNVPNATIMMIQDADRFGLSQLHQLRGRVGRGEKQSYCILVADPKGDTGKERMRIMTETTDGFILAEKDLELRGPGDVFGVKQSGVPEFKVADLVHDYRALETARNDAMDIVMNKRWKEPEFSRLFQFLKKEFSMFDDLLN</sequence>
<dbReference type="PROSITE" id="PS51192">
    <property type="entry name" value="HELICASE_ATP_BIND_1"/>
    <property type="match status" value="1"/>
</dbReference>
<keyword evidence="3 15" id="KW-0547">Nucleotide-binding</keyword>
<dbReference type="InterPro" id="IPR033454">
    <property type="entry name" value="RecG_wedge"/>
</dbReference>
<dbReference type="GO" id="GO:0043138">
    <property type="term" value="F:3'-5' DNA helicase activity"/>
    <property type="evidence" value="ECO:0007669"/>
    <property type="project" value="UniProtKB-EC"/>
</dbReference>
<dbReference type="Pfam" id="PF00270">
    <property type="entry name" value="DEAD"/>
    <property type="match status" value="1"/>
</dbReference>
<dbReference type="EMBL" id="FOGL01000001">
    <property type="protein sequence ID" value="SER05426.1"/>
    <property type="molecule type" value="Genomic_DNA"/>
</dbReference>
<keyword evidence="7 15" id="KW-0067">ATP-binding</keyword>
<protein>
    <recommendedName>
        <fullName evidence="2 15">ATP-dependent DNA helicase RecG</fullName>
        <ecNumber evidence="13 15">5.6.2.4</ecNumber>
    </recommendedName>
</protein>
<keyword evidence="4 15" id="KW-0227">DNA damage</keyword>
<accession>A0A1H9L1Z7</accession>
<dbReference type="PANTHER" id="PTHR47964:SF1">
    <property type="entry name" value="ATP-DEPENDENT DNA HELICASE HOMOLOG RECG, CHLOROPLASTIC"/>
    <property type="match status" value="1"/>
</dbReference>
<keyword evidence="8" id="KW-0238">DNA-binding</keyword>
<comment type="catalytic activity">
    <reaction evidence="12 15">
        <text>Couples ATP hydrolysis with the unwinding of duplex DNA by translocating in the 3'-5' direction.</text>
        <dbReference type="EC" id="5.6.2.4"/>
    </reaction>
</comment>
<dbReference type="InterPro" id="IPR001650">
    <property type="entry name" value="Helicase_C-like"/>
</dbReference>
<gene>
    <name evidence="18" type="ORF">SAMN04487944_10162</name>
</gene>
<dbReference type="NCBIfam" id="NF008165">
    <property type="entry name" value="PRK10917.1-3"/>
    <property type="match status" value="1"/>
</dbReference>
<dbReference type="GO" id="GO:0005524">
    <property type="term" value="F:ATP binding"/>
    <property type="evidence" value="ECO:0007669"/>
    <property type="project" value="UniProtKB-KW"/>
</dbReference>
<dbReference type="InterPro" id="IPR014001">
    <property type="entry name" value="Helicase_ATP-bd"/>
</dbReference>
<evidence type="ECO:0000256" key="2">
    <source>
        <dbReference type="ARBA" id="ARBA00017846"/>
    </source>
</evidence>
<evidence type="ECO:0000313" key="18">
    <source>
        <dbReference type="EMBL" id="SER05426.1"/>
    </source>
</evidence>
<comment type="similarity">
    <text evidence="1 15">Belongs to the helicase family. RecG subfamily.</text>
</comment>
<feature type="domain" description="Helicase ATP-binding" evidence="16">
    <location>
        <begin position="268"/>
        <end position="428"/>
    </location>
</feature>
<evidence type="ECO:0000256" key="10">
    <source>
        <dbReference type="ARBA" id="ARBA00023204"/>
    </source>
</evidence>
<dbReference type="Pfam" id="PF17191">
    <property type="entry name" value="RecG_wedge"/>
    <property type="match status" value="1"/>
</dbReference>
<evidence type="ECO:0000256" key="8">
    <source>
        <dbReference type="ARBA" id="ARBA00023125"/>
    </source>
</evidence>
<dbReference type="GO" id="GO:0016887">
    <property type="term" value="F:ATP hydrolysis activity"/>
    <property type="evidence" value="ECO:0007669"/>
    <property type="project" value="RHEA"/>
</dbReference>
<evidence type="ECO:0000256" key="4">
    <source>
        <dbReference type="ARBA" id="ARBA00022763"/>
    </source>
</evidence>
<dbReference type="RefSeq" id="WP_089737818.1">
    <property type="nucleotide sequence ID" value="NZ_FOGL01000001.1"/>
</dbReference>
<dbReference type="InterPro" id="IPR004609">
    <property type="entry name" value="ATP-dep_DNA_helicase_RecG"/>
</dbReference>
<dbReference type="EC" id="5.6.2.4" evidence="13 15"/>
<evidence type="ECO:0000259" key="16">
    <source>
        <dbReference type="PROSITE" id="PS51192"/>
    </source>
</evidence>
<keyword evidence="11" id="KW-0413">Isomerase</keyword>
<dbReference type="SUPFAM" id="SSF52540">
    <property type="entry name" value="P-loop containing nucleoside triphosphate hydrolases"/>
    <property type="match status" value="2"/>
</dbReference>
<dbReference type="GO" id="GO:0006281">
    <property type="term" value="P:DNA repair"/>
    <property type="evidence" value="ECO:0007669"/>
    <property type="project" value="UniProtKB-UniRule"/>
</dbReference>
<dbReference type="CDD" id="cd18811">
    <property type="entry name" value="SF2_C_RecG"/>
    <property type="match status" value="1"/>
</dbReference>
<dbReference type="STRING" id="531814.SAMN04487944_10162"/>
<evidence type="ECO:0000256" key="7">
    <source>
        <dbReference type="ARBA" id="ARBA00022840"/>
    </source>
</evidence>
<dbReference type="GO" id="GO:0003677">
    <property type="term" value="F:DNA binding"/>
    <property type="evidence" value="ECO:0007669"/>
    <property type="project" value="UniProtKB-KW"/>
</dbReference>
<evidence type="ECO:0000256" key="9">
    <source>
        <dbReference type="ARBA" id="ARBA00023172"/>
    </source>
</evidence>
<keyword evidence="9 15" id="KW-0233">DNA recombination</keyword>
<dbReference type="InterPro" id="IPR047112">
    <property type="entry name" value="RecG/Mfd"/>
</dbReference>
<comment type="catalytic activity">
    <reaction evidence="14 15">
        <text>ATP + H2O = ADP + phosphate + H(+)</text>
        <dbReference type="Rhea" id="RHEA:13065"/>
        <dbReference type="ChEBI" id="CHEBI:15377"/>
        <dbReference type="ChEBI" id="CHEBI:15378"/>
        <dbReference type="ChEBI" id="CHEBI:30616"/>
        <dbReference type="ChEBI" id="CHEBI:43474"/>
        <dbReference type="ChEBI" id="CHEBI:456216"/>
        <dbReference type="EC" id="5.6.2.4"/>
    </reaction>
</comment>
<dbReference type="Gene3D" id="3.40.50.300">
    <property type="entry name" value="P-loop containing nucleotide triphosphate hydrolases"/>
    <property type="match status" value="2"/>
</dbReference>
<dbReference type="Gene3D" id="2.40.50.140">
    <property type="entry name" value="Nucleic acid-binding proteins"/>
    <property type="match status" value="1"/>
</dbReference>
<organism evidence="18 19">
    <name type="scientific">Gracilibacillus ureilyticus</name>
    <dbReference type="NCBI Taxonomy" id="531814"/>
    <lineage>
        <taxon>Bacteria</taxon>
        <taxon>Bacillati</taxon>
        <taxon>Bacillota</taxon>
        <taxon>Bacilli</taxon>
        <taxon>Bacillales</taxon>
        <taxon>Bacillaceae</taxon>
        <taxon>Gracilibacillus</taxon>
    </lineage>
</organism>
<dbReference type="NCBIfam" id="TIGR00643">
    <property type="entry name" value="recG"/>
    <property type="match status" value="1"/>
</dbReference>
<feature type="domain" description="Helicase C-terminal" evidence="17">
    <location>
        <begin position="451"/>
        <end position="612"/>
    </location>
</feature>
<keyword evidence="6 15" id="KW-0347">Helicase</keyword>
<evidence type="ECO:0000256" key="11">
    <source>
        <dbReference type="ARBA" id="ARBA00023235"/>
    </source>
</evidence>
<dbReference type="GO" id="GO:0006310">
    <property type="term" value="P:DNA recombination"/>
    <property type="evidence" value="ECO:0007669"/>
    <property type="project" value="UniProtKB-UniRule"/>
</dbReference>
<dbReference type="CDD" id="cd04488">
    <property type="entry name" value="RecG_wedge_OBF"/>
    <property type="match status" value="1"/>
</dbReference>
<dbReference type="Proteomes" id="UP000199687">
    <property type="component" value="Unassembled WGS sequence"/>
</dbReference>
<dbReference type="PANTHER" id="PTHR47964">
    <property type="entry name" value="ATP-DEPENDENT DNA HELICASE HOMOLOG RECG, CHLOROPLASTIC"/>
    <property type="match status" value="1"/>
</dbReference>
<dbReference type="InterPro" id="IPR012340">
    <property type="entry name" value="NA-bd_OB-fold"/>
</dbReference>
<dbReference type="NCBIfam" id="NF008168">
    <property type="entry name" value="PRK10917.2-2"/>
    <property type="match status" value="1"/>
</dbReference>
<reference evidence="18 19" key="1">
    <citation type="submission" date="2016-10" db="EMBL/GenBank/DDBJ databases">
        <authorList>
            <person name="de Groot N.N."/>
        </authorList>
    </citation>
    <scope>NUCLEOTIDE SEQUENCE [LARGE SCALE GENOMIC DNA]</scope>
    <source>
        <strain evidence="18 19">CGMCC 1.7727</strain>
    </source>
</reference>
<keyword evidence="19" id="KW-1185">Reference proteome</keyword>
<dbReference type="Gene3D" id="1.10.150.20">
    <property type="entry name" value="5' to 3' exonuclease, C-terminal subdomain"/>
    <property type="match status" value="1"/>
</dbReference>
<evidence type="ECO:0000259" key="17">
    <source>
        <dbReference type="PROSITE" id="PS51194"/>
    </source>
</evidence>
<evidence type="ECO:0000256" key="3">
    <source>
        <dbReference type="ARBA" id="ARBA00022741"/>
    </source>
</evidence>
<dbReference type="OrthoDB" id="9804325at2"/>
<evidence type="ECO:0000256" key="14">
    <source>
        <dbReference type="ARBA" id="ARBA00048988"/>
    </source>
</evidence>
<dbReference type="SMART" id="SM00487">
    <property type="entry name" value="DEXDc"/>
    <property type="match status" value="1"/>
</dbReference>
<comment type="function">
    <text evidence="15">Plays a critical role in recombination and DNA repair. Helps process Holliday junction intermediates to mature products by catalyzing branch migration. Has replication fork regression activity, unwinds stalled or blocked replication forks to make a HJ that can be resolved. Has a DNA unwinding activity characteristic of a DNA helicase with 3'-5' polarity.</text>
</comment>
<dbReference type="InterPro" id="IPR027417">
    <property type="entry name" value="P-loop_NTPase"/>
</dbReference>
<dbReference type="InterPro" id="IPR011545">
    <property type="entry name" value="DEAD/DEAH_box_helicase_dom"/>
</dbReference>
<dbReference type="PROSITE" id="PS51194">
    <property type="entry name" value="HELICASE_CTER"/>
    <property type="match status" value="1"/>
</dbReference>
<dbReference type="Pfam" id="PF00271">
    <property type="entry name" value="Helicase_C"/>
    <property type="match status" value="1"/>
</dbReference>
<name>A0A1H9L1Z7_9BACI</name>
<evidence type="ECO:0000256" key="1">
    <source>
        <dbReference type="ARBA" id="ARBA00007504"/>
    </source>
</evidence>
<dbReference type="SMART" id="SM00490">
    <property type="entry name" value="HELICc"/>
    <property type="match status" value="1"/>
</dbReference>
<evidence type="ECO:0000313" key="19">
    <source>
        <dbReference type="Proteomes" id="UP000199687"/>
    </source>
</evidence>
<evidence type="ECO:0000256" key="13">
    <source>
        <dbReference type="ARBA" id="ARBA00034808"/>
    </source>
</evidence>
<dbReference type="SUPFAM" id="SSF50249">
    <property type="entry name" value="Nucleic acid-binding proteins"/>
    <property type="match status" value="1"/>
</dbReference>
<evidence type="ECO:0000256" key="5">
    <source>
        <dbReference type="ARBA" id="ARBA00022801"/>
    </source>
</evidence>
<keyword evidence="5 15" id="KW-0378">Hydrolase</keyword>
<keyword evidence="10 15" id="KW-0234">DNA repair</keyword>
<dbReference type="InterPro" id="IPR045562">
    <property type="entry name" value="RecG_dom3_C"/>
</dbReference>
<dbReference type="CDD" id="cd17992">
    <property type="entry name" value="DEXHc_RecG"/>
    <property type="match status" value="1"/>
</dbReference>
<evidence type="ECO:0000256" key="6">
    <source>
        <dbReference type="ARBA" id="ARBA00022806"/>
    </source>
</evidence>
<evidence type="ECO:0000256" key="15">
    <source>
        <dbReference type="RuleBase" id="RU363016"/>
    </source>
</evidence>
<dbReference type="Pfam" id="PF19833">
    <property type="entry name" value="RecG_dom3_C"/>
    <property type="match status" value="1"/>
</dbReference>
<evidence type="ECO:0000256" key="12">
    <source>
        <dbReference type="ARBA" id="ARBA00034617"/>
    </source>
</evidence>